<dbReference type="Proteomes" id="UP000094526">
    <property type="component" value="Unassembled WGS sequence"/>
</dbReference>
<feature type="transmembrane region" description="Helical" evidence="6">
    <location>
        <begin position="161"/>
        <end position="182"/>
    </location>
</feature>
<feature type="transmembrane region" description="Helical" evidence="6">
    <location>
        <begin position="327"/>
        <end position="346"/>
    </location>
</feature>
<keyword evidence="3 6" id="KW-0812">Transmembrane</keyword>
<dbReference type="GO" id="GO:0005351">
    <property type="term" value="F:carbohydrate:proton symporter activity"/>
    <property type="evidence" value="ECO:0007669"/>
    <property type="project" value="TreeGrafter"/>
</dbReference>
<dbReference type="VEuPathDB" id="FungiDB:G647_06367"/>
<dbReference type="PANTHER" id="PTHR48022:SF10">
    <property type="entry name" value="MAJOR FACILITATOR SUPERFAMILY (MFS) PROFILE DOMAIN-CONTAINING PROTEIN"/>
    <property type="match status" value="1"/>
</dbReference>
<keyword evidence="4 6" id="KW-1133">Transmembrane helix</keyword>
<evidence type="ECO:0000256" key="3">
    <source>
        <dbReference type="ARBA" id="ARBA00022692"/>
    </source>
</evidence>
<dbReference type="InterPro" id="IPR050360">
    <property type="entry name" value="MFS_Sugar_Transporters"/>
</dbReference>
<comment type="similarity">
    <text evidence="2">Belongs to the major facilitator superfamily. Sugar transporter (TC 2.A.1.1) family.</text>
</comment>
<dbReference type="PANTHER" id="PTHR48022">
    <property type="entry name" value="PLASTIDIC GLUCOSE TRANSPORTER 4"/>
    <property type="match status" value="1"/>
</dbReference>
<feature type="domain" description="Major facilitator superfamily (MFS) profile" evidence="7">
    <location>
        <begin position="18"/>
        <end position="477"/>
    </location>
</feature>
<feature type="transmembrane region" description="Helical" evidence="6">
    <location>
        <begin position="202"/>
        <end position="223"/>
    </location>
</feature>
<dbReference type="InterPro" id="IPR005828">
    <property type="entry name" value="MFS_sugar_transport-like"/>
</dbReference>
<comment type="caution">
    <text evidence="8">The sequence shown here is derived from an EMBL/GenBank/DDBJ whole genome shotgun (WGS) entry which is preliminary data.</text>
</comment>
<dbReference type="Gene3D" id="1.20.1250.20">
    <property type="entry name" value="MFS general substrate transporter like domains"/>
    <property type="match status" value="1"/>
</dbReference>
<evidence type="ECO:0000256" key="5">
    <source>
        <dbReference type="ARBA" id="ARBA00023136"/>
    </source>
</evidence>
<evidence type="ECO:0000256" key="6">
    <source>
        <dbReference type="SAM" id="Phobius"/>
    </source>
</evidence>
<dbReference type="Pfam" id="PF00083">
    <property type="entry name" value="Sugar_tr"/>
    <property type="match status" value="1"/>
</dbReference>
<feature type="transmembrane region" description="Helical" evidence="6">
    <location>
        <begin position="352"/>
        <end position="372"/>
    </location>
</feature>
<evidence type="ECO:0000256" key="1">
    <source>
        <dbReference type="ARBA" id="ARBA00004141"/>
    </source>
</evidence>
<dbReference type="GO" id="GO:0016020">
    <property type="term" value="C:membrane"/>
    <property type="evidence" value="ECO:0007669"/>
    <property type="project" value="UniProtKB-SubCell"/>
</dbReference>
<evidence type="ECO:0000256" key="4">
    <source>
        <dbReference type="ARBA" id="ARBA00022989"/>
    </source>
</evidence>
<dbReference type="InterPro" id="IPR020846">
    <property type="entry name" value="MFS_dom"/>
</dbReference>
<keyword evidence="9" id="KW-1185">Reference proteome</keyword>
<evidence type="ECO:0000313" key="9">
    <source>
        <dbReference type="Proteomes" id="UP000094526"/>
    </source>
</evidence>
<organism evidence="8 9">
    <name type="scientific">Cladophialophora carrionii</name>
    <dbReference type="NCBI Taxonomy" id="86049"/>
    <lineage>
        <taxon>Eukaryota</taxon>
        <taxon>Fungi</taxon>
        <taxon>Dikarya</taxon>
        <taxon>Ascomycota</taxon>
        <taxon>Pezizomycotina</taxon>
        <taxon>Eurotiomycetes</taxon>
        <taxon>Chaetothyriomycetidae</taxon>
        <taxon>Chaetothyriales</taxon>
        <taxon>Herpotrichiellaceae</taxon>
        <taxon>Cladophialophora</taxon>
    </lineage>
</organism>
<dbReference type="PROSITE" id="PS50850">
    <property type="entry name" value="MFS"/>
    <property type="match status" value="1"/>
</dbReference>
<feature type="transmembrane region" description="Helical" evidence="6">
    <location>
        <begin position="455"/>
        <end position="473"/>
    </location>
</feature>
<protein>
    <submittedName>
        <fullName evidence="8">General alpha-glucoside permease</fullName>
    </submittedName>
</protein>
<comment type="subcellular location">
    <subcellularLocation>
        <location evidence="1">Membrane</location>
        <topology evidence="1">Multi-pass membrane protein</topology>
    </subcellularLocation>
</comment>
<reference evidence="9" key="1">
    <citation type="submission" date="2015-07" db="EMBL/GenBank/DDBJ databases">
        <authorList>
            <person name="Teixeira M.M."/>
            <person name="Souza R.C."/>
            <person name="Almeida L.G."/>
            <person name="Vicente V.A."/>
            <person name="de Hoog S."/>
            <person name="Bocca A.L."/>
            <person name="de Almeida S.R."/>
            <person name="Vasconcelos A.T."/>
            <person name="Felipe M.S."/>
        </authorList>
    </citation>
    <scope>NUCLEOTIDE SEQUENCE [LARGE SCALE GENOMIC DNA]</scope>
    <source>
        <strain evidence="9">KSF</strain>
    </source>
</reference>
<dbReference type="eggNOG" id="KOG0254">
    <property type="taxonomic scope" value="Eukaryota"/>
</dbReference>
<evidence type="ECO:0000259" key="7">
    <source>
        <dbReference type="PROSITE" id="PS50850"/>
    </source>
</evidence>
<keyword evidence="5 6" id="KW-0472">Membrane</keyword>
<evidence type="ECO:0000256" key="2">
    <source>
        <dbReference type="ARBA" id="ARBA00010992"/>
    </source>
</evidence>
<gene>
    <name evidence="8" type="ORF">CLCR_08149</name>
</gene>
<name>A0A1C1CTB5_9EURO</name>
<feature type="transmembrane region" description="Helical" evidence="6">
    <location>
        <begin position="65"/>
        <end position="86"/>
    </location>
</feature>
<dbReference type="InterPro" id="IPR036259">
    <property type="entry name" value="MFS_trans_sf"/>
</dbReference>
<sequence>MVPSQSDSLAANWKCLLACLLIAMGPFQYGVDFGLIAGIQAMVGFDRVFGHRDELSPTGWNLSPVTQQLISSFMTIGAVIGCGFVGPLSTKFGRKQCVWLAIVWCYVSDAIMMGTTSVAALYVGRIMIGIAHTDDRAKANGWFMTFPQLYLQEVAPAHLRGFVYVFFQFWVALGSLIGNIVVPADILAKDNFTEKLPGRESYLIPLGIIYVVPLILGVGIIFIPESPRWLLTHGRKEEARRALLWLRPEGTNVDAEILAVETAHNLEMESAGKGSWTDIFTNNIERRRTLLSLGSLTLLSAPGAMFMIMYGTYFFQMAGVGKPFEDSCILSALSVVGILASSLFVTRLGRRTILMSGMVICGFMQLIQACVYDARPTASSTGKVIVAMNIIYMFFYNACLAAYAWLVGGEMPSLRLRSFVFGLAGVVGFFWPWLSVFTAPYFINPDSMNWGPKYGFVWFPSAIVATAWIYFFLPEVKDRTLEEIDVMFQANLPARKFKGYVCPETTSDMRLKIVAEKDDLEVSAMEVEVVEHAAPPHTWE</sequence>
<dbReference type="EMBL" id="LGRB01000009">
    <property type="protein sequence ID" value="OCT51732.1"/>
    <property type="molecule type" value="Genomic_DNA"/>
</dbReference>
<feature type="transmembrane region" description="Helical" evidence="6">
    <location>
        <begin position="418"/>
        <end position="443"/>
    </location>
</feature>
<evidence type="ECO:0000313" key="8">
    <source>
        <dbReference type="EMBL" id="OCT51732.1"/>
    </source>
</evidence>
<dbReference type="FunFam" id="1.20.1250.20:FF:000078">
    <property type="entry name" value="MFS maltose transporter, putative"/>
    <property type="match status" value="1"/>
</dbReference>
<feature type="transmembrane region" description="Helical" evidence="6">
    <location>
        <begin position="384"/>
        <end position="406"/>
    </location>
</feature>
<dbReference type="SUPFAM" id="SSF103473">
    <property type="entry name" value="MFS general substrate transporter"/>
    <property type="match status" value="1"/>
</dbReference>
<feature type="transmembrane region" description="Helical" evidence="6">
    <location>
        <begin position="98"/>
        <end position="123"/>
    </location>
</feature>
<accession>A0A1C1CTB5</accession>
<feature type="transmembrane region" description="Helical" evidence="6">
    <location>
        <begin position="290"/>
        <end position="315"/>
    </location>
</feature>
<dbReference type="OrthoDB" id="6133115at2759"/>
<dbReference type="AlphaFoldDB" id="A0A1C1CTB5"/>
<dbReference type="VEuPathDB" id="FungiDB:CLCR_08149"/>
<proteinExistence type="inferred from homology"/>